<gene>
    <name evidence="2" type="ORF">NCTC9695_02071</name>
</gene>
<dbReference type="AlphaFoldDB" id="A0A447T9T7"/>
<dbReference type="Proteomes" id="UP000275777">
    <property type="component" value="Chromosome"/>
</dbReference>
<protein>
    <submittedName>
        <fullName evidence="2">Uncharacterized protein</fullName>
    </submittedName>
</protein>
<feature type="region of interest" description="Disordered" evidence="1">
    <location>
        <begin position="51"/>
        <end position="81"/>
    </location>
</feature>
<proteinExistence type="predicted"/>
<evidence type="ECO:0000256" key="1">
    <source>
        <dbReference type="SAM" id="MobiDB-lite"/>
    </source>
</evidence>
<accession>A0A447T9T7</accession>
<reference evidence="2 3" key="1">
    <citation type="submission" date="2018-12" db="EMBL/GenBank/DDBJ databases">
        <authorList>
            <consortium name="Pathogen Informatics"/>
        </authorList>
    </citation>
    <scope>NUCLEOTIDE SEQUENCE [LARGE SCALE GENOMIC DNA]</scope>
    <source>
        <strain evidence="2 3">NCTC9695</strain>
    </source>
</reference>
<sequence length="81" mass="8584">MPPDPAKLLIADRRHPLFGDDAMADELAAVSPALSVRLFAHDELETVLERDCGGLPEQAGPAPPTKWRSSSCPAAAPARPN</sequence>
<organism evidence="2 3">
    <name type="scientific">Chromobacterium violaceum</name>
    <dbReference type="NCBI Taxonomy" id="536"/>
    <lineage>
        <taxon>Bacteria</taxon>
        <taxon>Pseudomonadati</taxon>
        <taxon>Pseudomonadota</taxon>
        <taxon>Betaproteobacteria</taxon>
        <taxon>Neisseriales</taxon>
        <taxon>Chromobacteriaceae</taxon>
        <taxon>Chromobacterium</taxon>
    </lineage>
</organism>
<name>A0A447T9T7_CHRVL</name>
<evidence type="ECO:0000313" key="3">
    <source>
        <dbReference type="Proteomes" id="UP000275777"/>
    </source>
</evidence>
<evidence type="ECO:0000313" key="2">
    <source>
        <dbReference type="EMBL" id="VEB41638.1"/>
    </source>
</evidence>
<dbReference type="EMBL" id="LR134182">
    <property type="protein sequence ID" value="VEB41638.1"/>
    <property type="molecule type" value="Genomic_DNA"/>
</dbReference>
<feature type="compositionally biased region" description="Low complexity" evidence="1">
    <location>
        <begin position="68"/>
        <end position="81"/>
    </location>
</feature>